<evidence type="ECO:0000259" key="2">
    <source>
        <dbReference type="SMART" id="SM01111"/>
    </source>
</evidence>
<evidence type="ECO:0000313" key="3">
    <source>
        <dbReference type="EMBL" id="AMP15713.1"/>
    </source>
</evidence>
<accession>A0ABM5Z996</accession>
<proteinExistence type="predicted"/>
<dbReference type="PROSITE" id="PS51257">
    <property type="entry name" value="PROKAR_LIPOPROTEIN"/>
    <property type="match status" value="1"/>
</dbReference>
<dbReference type="InterPro" id="IPR011058">
    <property type="entry name" value="Cyanovirin-N"/>
</dbReference>
<dbReference type="SMART" id="SM01111">
    <property type="entry name" value="CVNH"/>
    <property type="match status" value="1"/>
</dbReference>
<dbReference type="EMBL" id="CP013236">
    <property type="protein sequence ID" value="AMP15713.1"/>
    <property type="molecule type" value="Genomic_DNA"/>
</dbReference>
<protein>
    <submittedName>
        <fullName evidence="3">Copper-binding of amyloid, CuBD family protein</fullName>
    </submittedName>
</protein>
<dbReference type="Proteomes" id="UP000074914">
    <property type="component" value="Chromosome"/>
</dbReference>
<feature type="domain" description="Cyanovirin-N" evidence="2">
    <location>
        <begin position="62"/>
        <end position="178"/>
    </location>
</feature>
<evidence type="ECO:0000313" key="4">
    <source>
        <dbReference type="Proteomes" id="UP000074914"/>
    </source>
</evidence>
<dbReference type="SUPFAM" id="SSF51322">
    <property type="entry name" value="Cyanovirin-N"/>
    <property type="match status" value="1"/>
</dbReference>
<name>A0ABM5Z996_9BURK</name>
<keyword evidence="4" id="KW-1185">Reference proteome</keyword>
<feature type="chain" id="PRO_5047278006" evidence="1">
    <location>
        <begin position="19"/>
        <end position="180"/>
    </location>
</feature>
<feature type="signal peptide" evidence="1">
    <location>
        <begin position="1"/>
        <end position="18"/>
    </location>
</feature>
<dbReference type="Gene3D" id="2.30.60.10">
    <property type="entry name" value="Cyanovirin-N"/>
    <property type="match status" value="2"/>
</dbReference>
<reference evidence="3 4" key="1">
    <citation type="submission" date="2015-11" db="EMBL/GenBank/DDBJ databases">
        <title>Exploring the genomic traits of fungus-feeding bacterial genus Collimonas.</title>
        <authorList>
            <person name="Song C."/>
            <person name="Schmidt R."/>
            <person name="de Jager V."/>
            <person name="Krzyzanowska D."/>
            <person name="Jongedijk E."/>
            <person name="Cankar K."/>
            <person name="Beekwilder J."/>
            <person name="van Veen A."/>
            <person name="de Boer W."/>
            <person name="van Veen J.A."/>
            <person name="Garbeva P."/>
        </authorList>
    </citation>
    <scope>NUCLEOTIDE SEQUENCE [LARGE SCALE GENOMIC DNA]</scope>
    <source>
        <strain evidence="3 4">Ter291</strain>
    </source>
</reference>
<organism evidence="3 4">
    <name type="scientific">Collimonas pratensis</name>
    <dbReference type="NCBI Taxonomy" id="279113"/>
    <lineage>
        <taxon>Bacteria</taxon>
        <taxon>Pseudomonadati</taxon>
        <taxon>Pseudomonadota</taxon>
        <taxon>Betaproteobacteria</taxon>
        <taxon>Burkholderiales</taxon>
        <taxon>Oxalobacteraceae</taxon>
        <taxon>Collimonas</taxon>
    </lineage>
</organism>
<dbReference type="InterPro" id="IPR036673">
    <property type="entry name" value="Cyanovirin-N_sf"/>
</dbReference>
<keyword evidence="1" id="KW-0732">Signal</keyword>
<sequence>MIKSAIAMLALGMLTACAADPYSGGYNKYSGNYGYTSTPVPTYGGYDSGRSYRDDDWTPPGSYRQSCRDIVVRHGVLEATCGNGGGSVRTSTALYSCRSGNFENINGNLQCSGSRDNGRNSRDLPPGSYLQSCNDIGVRNGVLEANCGGSGNRKVQSSVSISSCRSGSFSNINGYLQCDR</sequence>
<dbReference type="Pfam" id="PF08881">
    <property type="entry name" value="CVNH"/>
    <property type="match status" value="1"/>
</dbReference>
<evidence type="ECO:0000256" key="1">
    <source>
        <dbReference type="SAM" id="SignalP"/>
    </source>
</evidence>
<gene>
    <name evidence="3" type="ORF">CPter291_3478</name>
</gene>